<dbReference type="PANTHER" id="PTHR33452">
    <property type="entry name" value="OXIDOREDUCTASE CATD-RELATED"/>
    <property type="match status" value="1"/>
</dbReference>
<feature type="transmembrane region" description="Helical" evidence="7">
    <location>
        <begin position="94"/>
        <end position="111"/>
    </location>
</feature>
<dbReference type="InterPro" id="IPR032808">
    <property type="entry name" value="DoxX"/>
</dbReference>
<dbReference type="PANTHER" id="PTHR33452:SF1">
    <property type="entry name" value="INNER MEMBRANE PROTEIN YPHA-RELATED"/>
    <property type="match status" value="1"/>
</dbReference>
<keyword evidence="3" id="KW-1003">Cell membrane</keyword>
<name>A0ABT1XA91_9PROT</name>
<sequence>MTGGTLCLNGAGRLRIIDIGGPTVESTARFNASLGFEPDLLWSYYITGLELVGGLLLVLGLLTRPATLLFTGLLVVATFYVTPRFGFWSRDGDVQYAALLLVLILSILVRGDGAYSLDRRIGRGF</sequence>
<proteinExistence type="inferred from homology"/>
<dbReference type="InterPro" id="IPR051907">
    <property type="entry name" value="DoxX-like_oxidoreductase"/>
</dbReference>
<evidence type="ECO:0000256" key="5">
    <source>
        <dbReference type="ARBA" id="ARBA00022989"/>
    </source>
</evidence>
<evidence type="ECO:0000256" key="2">
    <source>
        <dbReference type="ARBA" id="ARBA00006679"/>
    </source>
</evidence>
<reference evidence="8 9" key="1">
    <citation type="submission" date="2022-06" db="EMBL/GenBank/DDBJ databases">
        <title>Roseomonas CN29.</title>
        <authorList>
            <person name="Cheng Y."/>
            <person name="He X."/>
        </authorList>
    </citation>
    <scope>NUCLEOTIDE SEQUENCE [LARGE SCALE GENOMIC DNA]</scope>
    <source>
        <strain evidence="8 9">CN29</strain>
    </source>
</reference>
<evidence type="ECO:0000313" key="8">
    <source>
        <dbReference type="EMBL" id="MCR0985002.1"/>
    </source>
</evidence>
<keyword evidence="5 7" id="KW-1133">Transmembrane helix</keyword>
<feature type="transmembrane region" description="Helical" evidence="7">
    <location>
        <begin position="42"/>
        <end position="62"/>
    </location>
</feature>
<evidence type="ECO:0000313" key="9">
    <source>
        <dbReference type="Proteomes" id="UP001524642"/>
    </source>
</evidence>
<comment type="caution">
    <text evidence="8">The sequence shown here is derived from an EMBL/GenBank/DDBJ whole genome shotgun (WGS) entry which is preliminary data.</text>
</comment>
<evidence type="ECO:0000256" key="1">
    <source>
        <dbReference type="ARBA" id="ARBA00004651"/>
    </source>
</evidence>
<comment type="similarity">
    <text evidence="2">Belongs to the DoxX family.</text>
</comment>
<evidence type="ECO:0000256" key="7">
    <source>
        <dbReference type="SAM" id="Phobius"/>
    </source>
</evidence>
<dbReference type="EMBL" id="JANJOU010000027">
    <property type="protein sequence ID" value="MCR0985002.1"/>
    <property type="molecule type" value="Genomic_DNA"/>
</dbReference>
<dbReference type="Proteomes" id="UP001524642">
    <property type="component" value="Unassembled WGS sequence"/>
</dbReference>
<keyword evidence="6 7" id="KW-0472">Membrane</keyword>
<keyword evidence="9" id="KW-1185">Reference proteome</keyword>
<accession>A0ABT1XA91</accession>
<evidence type="ECO:0000256" key="4">
    <source>
        <dbReference type="ARBA" id="ARBA00022692"/>
    </source>
</evidence>
<evidence type="ECO:0000256" key="6">
    <source>
        <dbReference type="ARBA" id="ARBA00023136"/>
    </source>
</evidence>
<evidence type="ECO:0000256" key="3">
    <source>
        <dbReference type="ARBA" id="ARBA00022475"/>
    </source>
</evidence>
<comment type="subcellular location">
    <subcellularLocation>
        <location evidence="1">Cell membrane</location>
        <topology evidence="1">Multi-pass membrane protein</topology>
    </subcellularLocation>
</comment>
<feature type="transmembrane region" description="Helical" evidence="7">
    <location>
        <begin position="69"/>
        <end position="88"/>
    </location>
</feature>
<organism evidence="8 9">
    <name type="scientific">Roseomonas populi</name>
    <dbReference type="NCBI Taxonomy" id="3121582"/>
    <lineage>
        <taxon>Bacteria</taxon>
        <taxon>Pseudomonadati</taxon>
        <taxon>Pseudomonadota</taxon>
        <taxon>Alphaproteobacteria</taxon>
        <taxon>Acetobacterales</taxon>
        <taxon>Roseomonadaceae</taxon>
        <taxon>Roseomonas</taxon>
    </lineage>
</organism>
<gene>
    <name evidence="8" type="ORF">NRP21_23385</name>
</gene>
<dbReference type="RefSeq" id="WP_257718654.1">
    <property type="nucleotide sequence ID" value="NZ_JANJOU010000027.1"/>
</dbReference>
<keyword evidence="4 7" id="KW-0812">Transmembrane</keyword>
<protein>
    <submittedName>
        <fullName evidence="8">DoxX family membrane protein</fullName>
    </submittedName>
</protein>
<dbReference type="Pfam" id="PF07681">
    <property type="entry name" value="DoxX"/>
    <property type="match status" value="1"/>
</dbReference>